<dbReference type="PROSITE" id="PS50076">
    <property type="entry name" value="DNAJ_2"/>
    <property type="match status" value="2"/>
</dbReference>
<feature type="region of interest" description="Disordered" evidence="1">
    <location>
        <begin position="403"/>
        <end position="424"/>
    </location>
</feature>
<dbReference type="AlphaFoldDB" id="A0A0D9W155"/>
<evidence type="ECO:0000256" key="1">
    <source>
        <dbReference type="SAM" id="MobiDB-lite"/>
    </source>
</evidence>
<dbReference type="HOGENOM" id="CLU_474414_0_0_1"/>
<feature type="compositionally biased region" description="Polar residues" evidence="1">
    <location>
        <begin position="11"/>
        <end position="21"/>
    </location>
</feature>
<organism evidence="3 4">
    <name type="scientific">Leersia perrieri</name>
    <dbReference type="NCBI Taxonomy" id="77586"/>
    <lineage>
        <taxon>Eukaryota</taxon>
        <taxon>Viridiplantae</taxon>
        <taxon>Streptophyta</taxon>
        <taxon>Embryophyta</taxon>
        <taxon>Tracheophyta</taxon>
        <taxon>Spermatophyta</taxon>
        <taxon>Magnoliopsida</taxon>
        <taxon>Liliopsida</taxon>
        <taxon>Poales</taxon>
        <taxon>Poaceae</taxon>
        <taxon>BOP clade</taxon>
        <taxon>Oryzoideae</taxon>
        <taxon>Oryzeae</taxon>
        <taxon>Oryzinae</taxon>
        <taxon>Leersia</taxon>
    </lineage>
</organism>
<evidence type="ECO:0000313" key="3">
    <source>
        <dbReference type="EnsemblPlants" id="LPERR03G34320.1"/>
    </source>
</evidence>
<keyword evidence="4" id="KW-1185">Reference proteome</keyword>
<protein>
    <recommendedName>
        <fullName evidence="2">J domain-containing protein</fullName>
    </recommendedName>
</protein>
<dbReference type="SMART" id="SM00271">
    <property type="entry name" value="DnaJ"/>
    <property type="match status" value="2"/>
</dbReference>
<evidence type="ECO:0000259" key="2">
    <source>
        <dbReference type="PROSITE" id="PS50076"/>
    </source>
</evidence>
<dbReference type="PANTHER" id="PTHR44137">
    <property type="entry name" value="BNAC03G44070D PROTEIN"/>
    <property type="match status" value="1"/>
</dbReference>
<sequence>MEHGRKLLNIGNKSESVPGNPTRFSPVATHQTFESESNYPLQSTCSALYIGRSLHPSIQQQQFRLASSPTTSPELSARRLFPDLPGIDNAIIAYEVHAAFAAARATSTTNMYAVLAVGDRSPSPATTVSHDSLKLQYRRLCLMLHPDKNRSAAAEGAFRLLREAWDGLSRLHPPGYSAVAPFIPPPPPPVSETFERKRLQARSQQAEEASRRAEEFFLAGNIASAHRLARRANRLCPSLPSVANALAAYDVHAAAVANPDGQPDWYAVLGIDRSSSLTLDAIKKHFRRRSLLVHPDKNRSAAADGAFKLLAQACDTLSDRVNANANAGAEAEKQDWWSEYWKRHPKFSEAASRRRGAAADEEPTPRREREPPMVIYCKRCDREFVRDVYEFGVTCRRCHRTVRPPWERSKPSSPTKKPSSPKPELFPCPGQCPRCGTQFASMVSAGRWQLKCKACSKFSLVNVQGPDMASCTR</sequence>
<dbReference type="Gene3D" id="1.10.287.110">
    <property type="entry name" value="DnaJ domain"/>
    <property type="match status" value="2"/>
</dbReference>
<dbReference type="EnsemblPlants" id="LPERR03G34320.1">
    <property type="protein sequence ID" value="LPERR03G34320.1"/>
    <property type="gene ID" value="LPERR03G34320"/>
</dbReference>
<dbReference type="InterPro" id="IPR036869">
    <property type="entry name" value="J_dom_sf"/>
</dbReference>
<accession>A0A0D9W155</accession>
<proteinExistence type="predicted"/>
<dbReference type="GO" id="GO:0005783">
    <property type="term" value="C:endoplasmic reticulum"/>
    <property type="evidence" value="ECO:0007669"/>
    <property type="project" value="UniProtKB-ARBA"/>
</dbReference>
<name>A0A0D9W155_9ORYZ</name>
<dbReference type="Gramene" id="LPERR03G34320.1">
    <property type="protein sequence ID" value="LPERR03G34320.1"/>
    <property type="gene ID" value="LPERR03G34320"/>
</dbReference>
<dbReference type="CDD" id="cd06257">
    <property type="entry name" value="DnaJ"/>
    <property type="match status" value="2"/>
</dbReference>
<dbReference type="SUPFAM" id="SSF46565">
    <property type="entry name" value="Chaperone J-domain"/>
    <property type="match status" value="2"/>
</dbReference>
<dbReference type="Proteomes" id="UP000032180">
    <property type="component" value="Chromosome 3"/>
</dbReference>
<feature type="domain" description="J" evidence="2">
    <location>
        <begin position="264"/>
        <end position="322"/>
    </location>
</feature>
<reference evidence="3" key="3">
    <citation type="submission" date="2015-04" db="UniProtKB">
        <authorList>
            <consortium name="EnsemblPlants"/>
        </authorList>
    </citation>
    <scope>IDENTIFICATION</scope>
</reference>
<dbReference type="eggNOG" id="ENOG502R724">
    <property type="taxonomic scope" value="Eukaryota"/>
</dbReference>
<dbReference type="Pfam" id="PF00226">
    <property type="entry name" value="DnaJ"/>
    <property type="match status" value="2"/>
</dbReference>
<evidence type="ECO:0000313" key="4">
    <source>
        <dbReference type="Proteomes" id="UP000032180"/>
    </source>
</evidence>
<dbReference type="PANTHER" id="PTHR44137:SF63">
    <property type="entry name" value="OS10G0188200 PROTEIN"/>
    <property type="match status" value="1"/>
</dbReference>
<feature type="domain" description="J" evidence="2">
    <location>
        <begin position="110"/>
        <end position="180"/>
    </location>
</feature>
<dbReference type="InterPro" id="IPR001623">
    <property type="entry name" value="DnaJ_domain"/>
</dbReference>
<reference evidence="4" key="2">
    <citation type="submission" date="2013-12" db="EMBL/GenBank/DDBJ databases">
        <authorList>
            <person name="Yu Y."/>
            <person name="Lee S."/>
            <person name="de Baynast K."/>
            <person name="Wissotski M."/>
            <person name="Liu L."/>
            <person name="Talag J."/>
            <person name="Goicoechea J."/>
            <person name="Angelova A."/>
            <person name="Jetty R."/>
            <person name="Kudrna D."/>
            <person name="Golser W."/>
            <person name="Rivera L."/>
            <person name="Zhang J."/>
            <person name="Wing R."/>
        </authorList>
    </citation>
    <scope>NUCLEOTIDE SEQUENCE</scope>
</reference>
<feature type="region of interest" description="Disordered" evidence="1">
    <location>
        <begin position="1"/>
        <end position="21"/>
    </location>
</feature>
<reference evidence="3 4" key="1">
    <citation type="submission" date="2012-08" db="EMBL/GenBank/DDBJ databases">
        <title>Oryza genome evolution.</title>
        <authorList>
            <person name="Wing R.A."/>
        </authorList>
    </citation>
    <scope>NUCLEOTIDE SEQUENCE</scope>
</reference>